<gene>
    <name evidence="1" type="ORF">GCM10023329_07470</name>
</gene>
<dbReference type="InterPro" id="IPR009057">
    <property type="entry name" value="Homeodomain-like_sf"/>
</dbReference>
<dbReference type="Proteomes" id="UP001501147">
    <property type="component" value="Unassembled WGS sequence"/>
</dbReference>
<evidence type="ECO:0000313" key="2">
    <source>
        <dbReference type="Proteomes" id="UP001501147"/>
    </source>
</evidence>
<comment type="caution">
    <text evidence="1">The sequence shown here is derived from an EMBL/GenBank/DDBJ whole genome shotgun (WGS) entry which is preliminary data.</text>
</comment>
<dbReference type="EMBL" id="BAABJV010000001">
    <property type="protein sequence ID" value="GAA4764186.1"/>
    <property type="molecule type" value="Genomic_DNA"/>
</dbReference>
<evidence type="ECO:0008006" key="3">
    <source>
        <dbReference type="Google" id="ProtNLM"/>
    </source>
</evidence>
<reference evidence="2" key="1">
    <citation type="journal article" date="2019" name="Int. J. Syst. Evol. Microbiol.">
        <title>The Global Catalogue of Microorganisms (GCM) 10K type strain sequencing project: providing services to taxonomists for standard genome sequencing and annotation.</title>
        <authorList>
            <consortium name="The Broad Institute Genomics Platform"/>
            <consortium name="The Broad Institute Genome Sequencing Center for Infectious Disease"/>
            <person name="Wu L."/>
            <person name="Ma J."/>
        </authorList>
    </citation>
    <scope>NUCLEOTIDE SEQUENCE [LARGE SCALE GENOMIC DNA]</scope>
    <source>
        <strain evidence="2">JCM 18324</strain>
    </source>
</reference>
<organism evidence="1 2">
    <name type="scientific">Streptomyces sanyensis</name>
    <dbReference type="NCBI Taxonomy" id="568869"/>
    <lineage>
        <taxon>Bacteria</taxon>
        <taxon>Bacillati</taxon>
        <taxon>Actinomycetota</taxon>
        <taxon>Actinomycetes</taxon>
        <taxon>Kitasatosporales</taxon>
        <taxon>Streptomycetaceae</taxon>
        <taxon>Streptomyces</taxon>
    </lineage>
</organism>
<keyword evidence="2" id="KW-1185">Reference proteome</keyword>
<evidence type="ECO:0000313" key="1">
    <source>
        <dbReference type="EMBL" id="GAA4764186.1"/>
    </source>
</evidence>
<protein>
    <recommendedName>
        <fullName evidence="3">Transposase</fullName>
    </recommendedName>
</protein>
<dbReference type="SUPFAM" id="SSF46689">
    <property type="entry name" value="Homeodomain-like"/>
    <property type="match status" value="1"/>
</dbReference>
<sequence length="83" mass="9079">MRFGVAEMFEQGVRPPEVARRLRVSRKSGYAWHVACREGGRSALASKGPGGFPCQLSDDRTERHIGAVPVRRRASGPAISPTF</sequence>
<proteinExistence type="predicted"/>
<accession>A0ABP8ZRZ4</accession>
<name>A0ABP8ZRZ4_9ACTN</name>